<reference evidence="1 2" key="1">
    <citation type="journal article" date="2009" name="Proc. Natl. Acad. Sci. U.S.A.">
        <title>Biogeography of the Sulfolobus islandicus pan-genome.</title>
        <authorList>
            <person name="Reno M.L."/>
            <person name="Held N.L."/>
            <person name="Fields C.J."/>
            <person name="Burke P.V."/>
            <person name="Whitaker R.J."/>
        </authorList>
    </citation>
    <scope>NUCLEOTIDE SEQUENCE [LARGE SCALE GENOMIC DNA]</scope>
    <source>
        <strain evidence="2">Y.G.57.14 / Yellowstone #1</strain>
    </source>
</reference>
<name>C3NBA1_SACI7</name>
<dbReference type="EMBL" id="CP001403">
    <property type="protein sequence ID" value="ACP44886.1"/>
    <property type="molecule type" value="Genomic_DNA"/>
</dbReference>
<dbReference type="HOGENOM" id="CLU_3387520_0_0_2"/>
<evidence type="ECO:0000313" key="2">
    <source>
        <dbReference type="Proteomes" id="UP000002308"/>
    </source>
</evidence>
<gene>
    <name evidence="1" type="ordered locus">YG5714_3039</name>
</gene>
<dbReference type="KEGG" id="siy:YG5714_3039"/>
<dbReference type="AlphaFoldDB" id="C3NBA1"/>
<sequence>MEKPEILYEALAKLMPWQTIIRDIDDLKTHTQ</sequence>
<organism evidence="1 2">
    <name type="scientific">Saccharolobus islandicus (strain Y.G.57.14 / Yellowstone #1)</name>
    <name type="common">Sulfolobus islandicus</name>
    <dbReference type="NCBI Taxonomy" id="439386"/>
    <lineage>
        <taxon>Archaea</taxon>
        <taxon>Thermoproteota</taxon>
        <taxon>Thermoprotei</taxon>
        <taxon>Sulfolobales</taxon>
        <taxon>Sulfolobaceae</taxon>
        <taxon>Saccharolobus</taxon>
    </lineage>
</organism>
<dbReference type="Proteomes" id="UP000002308">
    <property type="component" value="Chromosome"/>
</dbReference>
<protein>
    <submittedName>
        <fullName evidence="1">Uncharacterized protein</fullName>
    </submittedName>
</protein>
<evidence type="ECO:0000313" key="1">
    <source>
        <dbReference type="EMBL" id="ACP44886.1"/>
    </source>
</evidence>
<accession>C3NBA1</accession>
<proteinExistence type="predicted"/>